<dbReference type="EMBL" id="LXFE01000179">
    <property type="protein sequence ID" value="OLL26464.1"/>
    <property type="molecule type" value="Genomic_DNA"/>
</dbReference>
<keyword evidence="2" id="KW-1185">Reference proteome</keyword>
<comment type="caution">
    <text evidence="1">The sequence shown here is derived from an EMBL/GenBank/DDBJ whole genome shotgun (WGS) entry which is preliminary data.</text>
</comment>
<organism evidence="1 2">
    <name type="scientific">Neolecta irregularis (strain DAH-3)</name>
    <dbReference type="NCBI Taxonomy" id="1198029"/>
    <lineage>
        <taxon>Eukaryota</taxon>
        <taxon>Fungi</taxon>
        <taxon>Dikarya</taxon>
        <taxon>Ascomycota</taxon>
        <taxon>Taphrinomycotina</taxon>
        <taxon>Neolectales</taxon>
        <taxon>Neolectaceae</taxon>
        <taxon>Neolecta</taxon>
    </lineage>
</organism>
<gene>
    <name evidence="1" type="ORF">NEOLI_004828</name>
</gene>
<protein>
    <submittedName>
        <fullName evidence="1">Uncharacterized protein</fullName>
    </submittedName>
</protein>
<evidence type="ECO:0000313" key="1">
    <source>
        <dbReference type="EMBL" id="OLL26464.1"/>
    </source>
</evidence>
<name>A0A1U7LUZ3_NEOID</name>
<dbReference type="AlphaFoldDB" id="A0A1U7LUZ3"/>
<sequence>MKKKFAVTINDLPNHIWLQIAEYSIMTSLKERHNKFIHNAVILCKRSFRLFNPILYRDVRLHLANQSKCLYRTLLSNITFCKYVKTISFSFDSDGIESRDREIMGQATDCAAVIYRILPLLSNIELLDLDVSRYQLWDIPSLESRAIKPIHISALQKLTYSMDSVFPISIISSTTLANISFLRLSIVSIIKGLGFPLLGFTNLVEMEIVSDRLNCSTHSFTQSVLQDALMLCRSIKRVTVETSFPLCEQHHETHVCELWLFALYFERKGAEFDIIPLEEWNEEWDVVRAIMGSSEEQE</sequence>
<proteinExistence type="predicted"/>
<dbReference type="Proteomes" id="UP000186594">
    <property type="component" value="Unassembled WGS sequence"/>
</dbReference>
<accession>A0A1U7LUZ3</accession>
<evidence type="ECO:0000313" key="2">
    <source>
        <dbReference type="Proteomes" id="UP000186594"/>
    </source>
</evidence>
<reference evidence="1 2" key="1">
    <citation type="submission" date="2016-04" db="EMBL/GenBank/DDBJ databases">
        <title>Evolutionary innovation and constraint leading to complex multicellularity in the Ascomycota.</title>
        <authorList>
            <person name="Cisse O."/>
            <person name="Nguyen A."/>
            <person name="Hewitt D.A."/>
            <person name="Jedd G."/>
            <person name="Stajich J.E."/>
        </authorList>
    </citation>
    <scope>NUCLEOTIDE SEQUENCE [LARGE SCALE GENOMIC DNA]</scope>
    <source>
        <strain evidence="1 2">DAH-3</strain>
    </source>
</reference>